<feature type="compositionally biased region" description="Basic and acidic residues" evidence="6">
    <location>
        <begin position="1"/>
        <end position="15"/>
    </location>
</feature>
<keyword evidence="4" id="KW-0677">Repeat</keyword>
<dbReference type="SUPFAM" id="SSF50978">
    <property type="entry name" value="WD40 repeat-like"/>
    <property type="match status" value="1"/>
</dbReference>
<gene>
    <name evidence="7" type="ORF">XYLVIOL_LOCUS3593</name>
</gene>
<dbReference type="Proteomes" id="UP001642520">
    <property type="component" value="Unassembled WGS sequence"/>
</dbReference>
<reference evidence="7 8" key="1">
    <citation type="submission" date="2024-08" db="EMBL/GenBank/DDBJ databases">
        <authorList>
            <person name="Will J Nash"/>
            <person name="Angela Man"/>
            <person name="Seanna McTaggart"/>
            <person name="Kendall Baker"/>
            <person name="Tom Barker"/>
            <person name="Leah Catchpole"/>
            <person name="Alex Durrant"/>
            <person name="Karim Gharbi"/>
            <person name="Naomi Irish"/>
            <person name="Gemy Kaithakottil"/>
            <person name="Debby Ku"/>
            <person name="Aaliyah Providence"/>
            <person name="Felix Shaw"/>
            <person name="David Swarbreck"/>
            <person name="Chris Watkins"/>
            <person name="Ann M. McCartney"/>
            <person name="Giulio Formenti"/>
            <person name="Alice Mouton"/>
            <person name="Noel Vella"/>
            <person name="Bjorn M von Reumont"/>
            <person name="Adriana Vella"/>
            <person name="Wilfried Haerty"/>
        </authorList>
    </citation>
    <scope>NUCLEOTIDE SEQUENCE [LARGE SCALE GENOMIC DNA]</scope>
</reference>
<dbReference type="PANTHER" id="PTHR12442:SF5">
    <property type="entry name" value="DYNEIN AXONEMAL INTERMEDIATE CHAIN 3"/>
    <property type="match status" value="1"/>
</dbReference>
<evidence type="ECO:0000256" key="5">
    <source>
        <dbReference type="SAM" id="Coils"/>
    </source>
</evidence>
<dbReference type="Gene3D" id="2.130.10.10">
    <property type="entry name" value="YVTN repeat-like/Quinoprotein amine dehydrogenase"/>
    <property type="match status" value="1"/>
</dbReference>
<dbReference type="InterPro" id="IPR001680">
    <property type="entry name" value="WD40_rpt"/>
</dbReference>
<evidence type="ECO:0000256" key="3">
    <source>
        <dbReference type="ARBA" id="ARBA00022574"/>
    </source>
</evidence>
<feature type="coiled-coil region" evidence="5">
    <location>
        <begin position="963"/>
        <end position="990"/>
    </location>
</feature>
<sequence>MENEVEVHDQEKEKQLGQTTQYDEIEQNDLLKQSDETEQTKQVKISDGGTEQIGTTVENVDESEDSVYGEEYMEYTDCEHIPKYEKEGEEERTISSVTIDWEKEAKETVRLDTSALRERRKTIFELDSYESSGPSTSDLIKLTSKDYVSKGTSKDVRYSVSLGVPGIARIDLSPLTQKVVGCIIGENVSTEYPWVYVRKEIIEDNIDLHEESSDFLPIKDEIRKFPDSKILIGYVPSLTEEGQFYICLTEEGRDVVLEYIKKQREDHENRVRTAVYKPLGEWKELGSSIEIETTIVKNTRPLLEIEVVGTADVLNAPIQLEDRNVGDIRDGYIELLAYRQVFENIPRKLLYNTSQITPMVREMEVQTVLSVHTNCWVQYEYTYESPDVTKFTEEQLESLKSFLYRFTDQVCDQLMLNATWDIYTNDYVNLVRNIRDTQWPIPVSYEEHLSFHDERHVVDKVINDLCWHPLWTGIAFAAYTSHAKSQHLVGPKSDAEVVKASEDNFVLVWSFNDCLTPKLVLECPREVTSVAVNPIDGNLVVGGCANGQLILWHIPGKIEKVEMVIVHTPAQIKHRITIKSLITWMQEALGTSIVRPTAMSSLKDSQKAAVTQIIWISPYDSLDTNGRFVSLPENTSIDDLSSQFITASEDGTIAFWDLKLVERWKSFAKKNGRKKKGQLKRPEALAMSISPFKKLDRILKPYYVLLVQHPDESRNMVITTINMKVPKFKKERVDIAPPTTDVTIRQTFKNIIKKPDFVLQPKIHVGTVEGDFGCVTWEGYDFTTDLSTNTETCRWSWFKKVHDGPITYTIRSKEEASWLVTIGGKIYAIWKENLGVPLMWKKSDVDYTAVSWGSFRPSILILTRMDGSVELWDFMVKSEEPCVLQSLSGRIITGIYTHELYLIPQCVGFCDFNGILRMFLAPDVFLKTDPTTFTWVENFLERQTVRVKTSKNWTEKWLEANYKIIEEKKLAKETEKKRQMEEQIRAAKVIDIEAAVQRQGRSLKSWEMIEEARERWKERELQHMQEVILEKKGLKKDDLEKQREPILKLRQDAQRKKERLKETIKMQKSNFEHTKNLFFPKHPAEAKEISLQPIPRKKDDLVTMEDTILAQEVMDIQRVDPSEEIIYHFMEVQLKAIADIQKNPFQHSFNWRKILRKGKSLFISTENESRKIRKKFFM</sequence>
<dbReference type="InterPro" id="IPR015943">
    <property type="entry name" value="WD40/YVTN_repeat-like_dom_sf"/>
</dbReference>
<keyword evidence="3" id="KW-0853">WD repeat</keyword>
<protein>
    <recommendedName>
        <fullName evidence="9">WD repeat-containing protein 63</fullName>
    </recommendedName>
</protein>
<name>A0ABP1ND70_XYLVO</name>
<accession>A0ABP1ND70</accession>
<comment type="caution">
    <text evidence="7">The sequence shown here is derived from an EMBL/GenBank/DDBJ whole genome shotgun (WGS) entry which is preliminary data.</text>
</comment>
<organism evidence="7 8">
    <name type="scientific">Xylocopa violacea</name>
    <name type="common">Violet carpenter bee</name>
    <name type="synonym">Apis violacea</name>
    <dbReference type="NCBI Taxonomy" id="135666"/>
    <lineage>
        <taxon>Eukaryota</taxon>
        <taxon>Metazoa</taxon>
        <taxon>Ecdysozoa</taxon>
        <taxon>Arthropoda</taxon>
        <taxon>Hexapoda</taxon>
        <taxon>Insecta</taxon>
        <taxon>Pterygota</taxon>
        <taxon>Neoptera</taxon>
        <taxon>Endopterygota</taxon>
        <taxon>Hymenoptera</taxon>
        <taxon>Apocrita</taxon>
        <taxon>Aculeata</taxon>
        <taxon>Apoidea</taxon>
        <taxon>Anthophila</taxon>
        <taxon>Apidae</taxon>
        <taxon>Xylocopa</taxon>
        <taxon>Xylocopa</taxon>
    </lineage>
</organism>
<evidence type="ECO:0000256" key="6">
    <source>
        <dbReference type="SAM" id="MobiDB-lite"/>
    </source>
</evidence>
<evidence type="ECO:0000256" key="4">
    <source>
        <dbReference type="ARBA" id="ARBA00022737"/>
    </source>
</evidence>
<dbReference type="SMART" id="SM00320">
    <property type="entry name" value="WD40"/>
    <property type="match status" value="2"/>
</dbReference>
<feature type="region of interest" description="Disordered" evidence="6">
    <location>
        <begin position="1"/>
        <end position="64"/>
    </location>
</feature>
<keyword evidence="8" id="KW-1185">Reference proteome</keyword>
<keyword evidence="5" id="KW-0175">Coiled coil</keyword>
<dbReference type="InterPro" id="IPR050687">
    <property type="entry name" value="Dynein_IC"/>
</dbReference>
<comment type="subcellular location">
    <subcellularLocation>
        <location evidence="1">Cytoplasm</location>
    </subcellularLocation>
</comment>
<dbReference type="EMBL" id="CAXAJV020001289">
    <property type="protein sequence ID" value="CAL7938959.1"/>
    <property type="molecule type" value="Genomic_DNA"/>
</dbReference>
<evidence type="ECO:0000313" key="8">
    <source>
        <dbReference type="Proteomes" id="UP001642520"/>
    </source>
</evidence>
<feature type="compositionally biased region" description="Basic and acidic residues" evidence="6">
    <location>
        <begin position="32"/>
        <end position="41"/>
    </location>
</feature>
<evidence type="ECO:0000256" key="2">
    <source>
        <dbReference type="ARBA" id="ARBA00022490"/>
    </source>
</evidence>
<evidence type="ECO:0000313" key="7">
    <source>
        <dbReference type="EMBL" id="CAL7938959.1"/>
    </source>
</evidence>
<dbReference type="PANTHER" id="PTHR12442">
    <property type="entry name" value="DYNEIN INTERMEDIATE CHAIN"/>
    <property type="match status" value="1"/>
</dbReference>
<keyword evidence="2" id="KW-0963">Cytoplasm</keyword>
<dbReference type="InterPro" id="IPR036322">
    <property type="entry name" value="WD40_repeat_dom_sf"/>
</dbReference>
<proteinExistence type="predicted"/>
<evidence type="ECO:0000256" key="1">
    <source>
        <dbReference type="ARBA" id="ARBA00004496"/>
    </source>
</evidence>
<evidence type="ECO:0008006" key="9">
    <source>
        <dbReference type="Google" id="ProtNLM"/>
    </source>
</evidence>